<dbReference type="EMBL" id="JADWYR010000001">
    <property type="protein sequence ID" value="MBG9376653.1"/>
    <property type="molecule type" value="Genomic_DNA"/>
</dbReference>
<accession>A0A931E408</accession>
<feature type="chain" id="PRO_5036759474" evidence="1">
    <location>
        <begin position="22"/>
        <end position="202"/>
    </location>
</feature>
<dbReference type="Pfam" id="PF12867">
    <property type="entry name" value="DinB_2"/>
    <property type="match status" value="1"/>
</dbReference>
<reference evidence="3" key="1">
    <citation type="submission" date="2020-11" db="EMBL/GenBank/DDBJ databases">
        <title>Bacterial whole genome sequence for Panacibacter sp. DH6.</title>
        <authorList>
            <person name="Le V."/>
            <person name="Ko S."/>
            <person name="Ahn C.-Y."/>
            <person name="Oh H.-M."/>
        </authorList>
    </citation>
    <scope>NUCLEOTIDE SEQUENCE</scope>
    <source>
        <strain evidence="3">DH6</strain>
    </source>
</reference>
<evidence type="ECO:0000256" key="1">
    <source>
        <dbReference type="SAM" id="SignalP"/>
    </source>
</evidence>
<keyword evidence="4" id="KW-1185">Reference proteome</keyword>
<sequence>MKKLSTLFMGLVLLSFAIKPAGLTDAERTMAVDLLQQTEDGVIKAVAGLSEAQLNFKPAPDKWSVAECVKHIAVTEGGLWQMTEGTIKAAPNPEKRAEIKATDDQVVQMIESREHKVKTAPTMEPQNTEYKTMDDALQSFKTNRGKLIEYVKTTNDDLRSHVATLPFGTYDSYQLVLFIAAHSKRHTAQIEEVKADPNFPKN</sequence>
<feature type="signal peptide" evidence="1">
    <location>
        <begin position="1"/>
        <end position="21"/>
    </location>
</feature>
<dbReference type="Proteomes" id="UP000628448">
    <property type="component" value="Unassembled WGS sequence"/>
</dbReference>
<dbReference type="InterPro" id="IPR024775">
    <property type="entry name" value="DinB-like"/>
</dbReference>
<gene>
    <name evidence="3" type="ORF">I5907_10430</name>
</gene>
<feature type="domain" description="DinB-like" evidence="2">
    <location>
        <begin position="35"/>
        <end position="190"/>
    </location>
</feature>
<protein>
    <submittedName>
        <fullName evidence="3">DinB family protein</fullName>
    </submittedName>
</protein>
<dbReference type="InterPro" id="IPR034660">
    <property type="entry name" value="DinB/YfiT-like"/>
</dbReference>
<comment type="caution">
    <text evidence="3">The sequence shown here is derived from an EMBL/GenBank/DDBJ whole genome shotgun (WGS) entry which is preliminary data.</text>
</comment>
<proteinExistence type="predicted"/>
<keyword evidence="1" id="KW-0732">Signal</keyword>
<dbReference type="Gene3D" id="1.20.120.450">
    <property type="entry name" value="dinb family like domain"/>
    <property type="match status" value="1"/>
</dbReference>
<dbReference type="RefSeq" id="WP_196990655.1">
    <property type="nucleotide sequence ID" value="NZ_JADWYR010000001.1"/>
</dbReference>
<evidence type="ECO:0000313" key="4">
    <source>
        <dbReference type="Proteomes" id="UP000628448"/>
    </source>
</evidence>
<dbReference type="SUPFAM" id="SSF109854">
    <property type="entry name" value="DinB/YfiT-like putative metalloenzymes"/>
    <property type="match status" value="1"/>
</dbReference>
<name>A0A931E408_9BACT</name>
<organism evidence="3 4">
    <name type="scientific">Panacibacter microcysteis</name>
    <dbReference type="NCBI Taxonomy" id="2793269"/>
    <lineage>
        <taxon>Bacteria</taxon>
        <taxon>Pseudomonadati</taxon>
        <taxon>Bacteroidota</taxon>
        <taxon>Chitinophagia</taxon>
        <taxon>Chitinophagales</taxon>
        <taxon>Chitinophagaceae</taxon>
        <taxon>Panacibacter</taxon>
    </lineage>
</organism>
<evidence type="ECO:0000313" key="3">
    <source>
        <dbReference type="EMBL" id="MBG9376653.1"/>
    </source>
</evidence>
<evidence type="ECO:0000259" key="2">
    <source>
        <dbReference type="Pfam" id="PF12867"/>
    </source>
</evidence>
<dbReference type="AlphaFoldDB" id="A0A931E408"/>